<evidence type="ECO:0000313" key="2">
    <source>
        <dbReference type="Proteomes" id="UP000724672"/>
    </source>
</evidence>
<reference evidence="1" key="1">
    <citation type="submission" date="2019-12" db="EMBL/GenBank/DDBJ databases">
        <title>Clostridiaceae gen. nov. sp. nov., isolated from sediment in Xinjiang, China.</title>
        <authorList>
            <person name="Zhang R."/>
        </authorList>
    </citation>
    <scope>NUCLEOTIDE SEQUENCE</scope>
    <source>
        <strain evidence="1">D2Q-11</strain>
    </source>
</reference>
<protein>
    <submittedName>
        <fullName evidence="1">Uncharacterized protein</fullName>
    </submittedName>
</protein>
<dbReference type="EMBL" id="WSFT01000050">
    <property type="protein sequence ID" value="MBS4539483.1"/>
    <property type="molecule type" value="Genomic_DNA"/>
</dbReference>
<proteinExistence type="predicted"/>
<organism evidence="1 2">
    <name type="scientific">Anaeromonas frigoriresistens</name>
    <dbReference type="NCBI Taxonomy" id="2683708"/>
    <lineage>
        <taxon>Bacteria</taxon>
        <taxon>Bacillati</taxon>
        <taxon>Bacillota</taxon>
        <taxon>Tissierellia</taxon>
        <taxon>Tissierellales</taxon>
        <taxon>Thermohalobacteraceae</taxon>
        <taxon>Anaeromonas</taxon>
    </lineage>
</organism>
<dbReference type="Proteomes" id="UP000724672">
    <property type="component" value="Unassembled WGS sequence"/>
</dbReference>
<gene>
    <name evidence="1" type="ORF">GOQ27_13490</name>
</gene>
<accession>A0A942Z9M6</accession>
<name>A0A942Z9M6_9FIRM</name>
<evidence type="ECO:0000313" key="1">
    <source>
        <dbReference type="EMBL" id="MBS4539483.1"/>
    </source>
</evidence>
<sequence length="172" mass="20967">MSTYEKYHDIKELYITDFSVWQDYDINNTTEIVIDAINSAEGVYVYRSHAHLLEENDFIKWLKNEKELMYYKEVSLKFREDNMIENFVLRNKEPVYFLEFNKDNKENFLKQFKISIRDIKNRISKENTIKYLEKRIYIDDPLYDQYDFIFTVGNQAILFTDIHVFTFVKAEV</sequence>
<dbReference type="AlphaFoldDB" id="A0A942Z9M6"/>
<dbReference type="RefSeq" id="WP_203367400.1">
    <property type="nucleotide sequence ID" value="NZ_WSFT01000050.1"/>
</dbReference>
<comment type="caution">
    <text evidence="1">The sequence shown here is derived from an EMBL/GenBank/DDBJ whole genome shotgun (WGS) entry which is preliminary data.</text>
</comment>
<keyword evidence="2" id="KW-1185">Reference proteome</keyword>